<proteinExistence type="inferred from homology"/>
<dbReference type="NCBIfam" id="NF033592">
    <property type="entry name" value="transpos_IS4_1"/>
    <property type="match status" value="1"/>
</dbReference>
<dbReference type="InterPro" id="IPR047952">
    <property type="entry name" value="Transpos_IS4"/>
</dbReference>
<evidence type="ECO:0000256" key="2">
    <source>
        <dbReference type="ARBA" id="ARBA00022578"/>
    </source>
</evidence>
<keyword evidence="4" id="KW-0233">DNA recombination</keyword>
<sequence>MKKTKEPNTEIPPYEPDIIEKDLCTLFSPEWLNQAARETGLIKRERKVTAVEMFWVLVNSYGVHLARNLANIKRNYEKSSNKKLSDSSWYERFTPELVAFLKLCVTHAIEQLALEQTKVLNQKLSKFQDVLIQDSTIIRLHKSLAKKWPAARSRTVAAGVKVSILVSAVANSPKSISIHAESTNELKTLRIGPWIKDRILLIDLGFYKHQIFARIEQNGGYFVSRLKGNADPLIVDLHNTCRGNSIDVKGKRISEILPKLKRRILDVDVEISFRRQNFNGKSKTRLDTEIFRLVAVFNEDETKYHVYLTNISKDVLSPENVAKLYGARWDIELIFKELKSRYALDVVNTKNTQIVEAYIWIAVLTLFISRRIYSLIRKYNPKEMVARYTQLRWSTIFTENADRQLTLILRYCGIERTLETVMNVYSSQALDPHVNRYRFRDDWWS</sequence>
<comment type="similarity">
    <text evidence="1">Belongs to the transposase 11 family.</text>
</comment>
<evidence type="ECO:0000256" key="1">
    <source>
        <dbReference type="ARBA" id="ARBA00010075"/>
    </source>
</evidence>
<evidence type="ECO:0000256" key="4">
    <source>
        <dbReference type="ARBA" id="ARBA00023172"/>
    </source>
</evidence>
<dbReference type="PANTHER" id="PTHR33258">
    <property type="entry name" value="TRANSPOSASE INSL FOR INSERTION SEQUENCE ELEMENT IS186A-RELATED"/>
    <property type="match status" value="1"/>
</dbReference>
<keyword evidence="2" id="KW-0815">Transposition</keyword>
<reference evidence="6 7" key="1">
    <citation type="journal article" date="2013" name="Nature">
        <title>Anaerobic oxidation of methane coupled to nitrate reduction in a novel archaeal lineage.</title>
        <authorList>
            <person name="Haroon M.F."/>
            <person name="Hu S."/>
            <person name="Shi Y."/>
            <person name="Imelfort M."/>
            <person name="Keller J."/>
            <person name="Hugenholtz P."/>
            <person name="Yuan Z."/>
            <person name="Tyson G.W."/>
        </authorList>
    </citation>
    <scope>NUCLEOTIDE SEQUENCE [LARGE SCALE GENOMIC DNA]</scope>
    <source>
        <strain evidence="6 7">ANME-2d</strain>
    </source>
</reference>
<accession>A0A062VAQ3</accession>
<evidence type="ECO:0000259" key="5">
    <source>
        <dbReference type="Pfam" id="PF01609"/>
    </source>
</evidence>
<keyword evidence="3" id="KW-0238">DNA-binding</keyword>
<dbReference type="GO" id="GO:0006313">
    <property type="term" value="P:DNA transposition"/>
    <property type="evidence" value="ECO:0007669"/>
    <property type="project" value="InterPro"/>
</dbReference>
<dbReference type="Pfam" id="PF01609">
    <property type="entry name" value="DDE_Tnp_1"/>
    <property type="match status" value="1"/>
</dbReference>
<feature type="domain" description="Transposase IS4-like" evidence="5">
    <location>
        <begin position="127"/>
        <end position="367"/>
    </location>
</feature>
<evidence type="ECO:0000256" key="3">
    <source>
        <dbReference type="ARBA" id="ARBA00023125"/>
    </source>
</evidence>
<gene>
    <name evidence="6" type="ORF">ANME2D_00659</name>
</gene>
<dbReference type="PATRIC" id="fig|1392998.3.peg.269"/>
<keyword evidence="7" id="KW-1185">Reference proteome</keyword>
<evidence type="ECO:0000313" key="7">
    <source>
        <dbReference type="Proteomes" id="UP000027153"/>
    </source>
</evidence>
<organism evidence="6 7">
    <name type="scientific">Candidatus Methanoperedens nitratireducens</name>
    <dbReference type="NCBI Taxonomy" id="1392998"/>
    <lineage>
        <taxon>Archaea</taxon>
        <taxon>Methanobacteriati</taxon>
        <taxon>Methanobacteriota</taxon>
        <taxon>Stenosarchaea group</taxon>
        <taxon>Methanomicrobia</taxon>
        <taxon>Methanosarcinales</taxon>
        <taxon>ANME-2 cluster</taxon>
        <taxon>Candidatus Methanoperedentaceae</taxon>
        <taxon>Candidatus Methanoperedens</taxon>
    </lineage>
</organism>
<name>A0A062VAQ3_9EURY</name>
<comment type="caution">
    <text evidence="6">The sequence shown here is derived from an EMBL/GenBank/DDBJ whole genome shotgun (WGS) entry which is preliminary data.</text>
</comment>
<dbReference type="GO" id="GO:0004803">
    <property type="term" value="F:transposase activity"/>
    <property type="evidence" value="ECO:0007669"/>
    <property type="project" value="InterPro"/>
</dbReference>
<evidence type="ECO:0000313" key="6">
    <source>
        <dbReference type="EMBL" id="KCZ73588.1"/>
    </source>
</evidence>
<dbReference type="EMBL" id="JMIY01000001">
    <property type="protein sequence ID" value="KCZ73588.1"/>
    <property type="molecule type" value="Genomic_DNA"/>
</dbReference>
<dbReference type="GO" id="GO:0003677">
    <property type="term" value="F:DNA binding"/>
    <property type="evidence" value="ECO:0007669"/>
    <property type="project" value="UniProtKB-KW"/>
</dbReference>
<dbReference type="Proteomes" id="UP000027153">
    <property type="component" value="Unassembled WGS sequence"/>
</dbReference>
<dbReference type="InterPro" id="IPR012337">
    <property type="entry name" value="RNaseH-like_sf"/>
</dbReference>
<dbReference type="InterPro" id="IPR002559">
    <property type="entry name" value="Transposase_11"/>
</dbReference>
<dbReference type="PANTHER" id="PTHR33258:SF1">
    <property type="entry name" value="TRANSPOSASE INSL FOR INSERTION SEQUENCE ELEMENT IS186A-RELATED"/>
    <property type="match status" value="1"/>
</dbReference>
<dbReference type="AlphaFoldDB" id="A0A062VAQ3"/>
<protein>
    <submittedName>
        <fullName evidence="6">Transposase family protein</fullName>
    </submittedName>
</protein>
<dbReference type="SUPFAM" id="SSF53098">
    <property type="entry name" value="Ribonuclease H-like"/>
    <property type="match status" value="1"/>
</dbReference>